<keyword evidence="4 6" id="KW-0012">Acyltransferase</keyword>
<dbReference type="InterPro" id="IPR014043">
    <property type="entry name" value="Acyl_transferase_dom"/>
</dbReference>
<accession>A0ABV9E728</accession>
<gene>
    <name evidence="6" type="ORF">ACFO4E_29800</name>
</gene>
<keyword evidence="1" id="KW-0596">Phosphopantetheine</keyword>
<organism evidence="6 7">
    <name type="scientific">Nocardiopsis mangrovi</name>
    <dbReference type="NCBI Taxonomy" id="1179818"/>
    <lineage>
        <taxon>Bacteria</taxon>
        <taxon>Bacillati</taxon>
        <taxon>Actinomycetota</taxon>
        <taxon>Actinomycetes</taxon>
        <taxon>Streptosporangiales</taxon>
        <taxon>Nocardiopsidaceae</taxon>
        <taxon>Nocardiopsis</taxon>
    </lineage>
</organism>
<dbReference type="Gene3D" id="3.30.70.3290">
    <property type="match status" value="1"/>
</dbReference>
<dbReference type="InterPro" id="IPR036736">
    <property type="entry name" value="ACP-like_sf"/>
</dbReference>
<dbReference type="PROSITE" id="PS50075">
    <property type="entry name" value="CARRIER"/>
    <property type="match status" value="1"/>
</dbReference>
<evidence type="ECO:0000256" key="1">
    <source>
        <dbReference type="ARBA" id="ARBA00022450"/>
    </source>
</evidence>
<dbReference type="GO" id="GO:0016746">
    <property type="term" value="F:acyltransferase activity"/>
    <property type="evidence" value="ECO:0007669"/>
    <property type="project" value="UniProtKB-KW"/>
</dbReference>
<dbReference type="SMART" id="SM00827">
    <property type="entry name" value="PKS_AT"/>
    <property type="match status" value="1"/>
</dbReference>
<dbReference type="InterPro" id="IPR006162">
    <property type="entry name" value="Ppantetheine_attach_site"/>
</dbReference>
<dbReference type="PROSITE" id="PS00012">
    <property type="entry name" value="PHOSPHOPANTETHEINE"/>
    <property type="match status" value="1"/>
</dbReference>
<dbReference type="RefSeq" id="WP_378580616.1">
    <property type="nucleotide sequence ID" value="NZ_JBHSFQ010000066.1"/>
</dbReference>
<sequence>GQGSQWVGMGRGLYGAFPVFAEAFDEVCGALDGALGGCAGGGVREVVFGSDEGVLGRTVFAQAGLFALGVGLFRWVGSLGVRPSVVVGHSVGELAAAYVAGVWSLGDAVAVVAARGRLMEALPAGGAMVAVEAGEDRVADVLFGVGGVSVAAVNGPESVVVSGDEDAVVGVVDRLSGQGVRARRLRVSHAFHSARMEPMLGEFGRVLSGVSYGRPRIPVVSGVTGRVADPGMLGDPGYWIEQARSTVRFADGVAAAREAGADMFLELGPGGTLTAMAEEVIAAASAESGTPGAPADAVCASVLRRDRDDVTSALTALARVHVRGTDISWAEVIPRGGARRVDLPTYAFQHRRYWLDLPKSGSGESAAPVDPDTESLLGADTAAAPAPEPMRRWAEAGAADRERELLDLVREQAAHVLGHSRGGAVAADLSFKEAGFDSLTAVELRNRLRSAVGIPLPATLLFDHPTPADVARALGERISSEPADIVDPVLVELDRLEAAMRGPGADGRARSTVTLRLRALLSRWEADDDRGDAGGEAADVVGRIQEASASEVFSFIDEHLGRSTP</sequence>
<dbReference type="SMART" id="SM01294">
    <property type="entry name" value="PKS_PP_betabranch"/>
    <property type="match status" value="1"/>
</dbReference>
<proteinExistence type="predicted"/>
<dbReference type="InterPro" id="IPR016036">
    <property type="entry name" value="Malonyl_transacylase_ACP-bd"/>
</dbReference>
<dbReference type="SUPFAM" id="SSF55048">
    <property type="entry name" value="Probable ACP-binding domain of malonyl-CoA ACP transacylase"/>
    <property type="match status" value="1"/>
</dbReference>
<keyword evidence="7" id="KW-1185">Reference proteome</keyword>
<dbReference type="PANTHER" id="PTHR43775:SF51">
    <property type="entry name" value="INACTIVE PHENOLPHTHIOCEROL SYNTHESIS POLYKETIDE SYNTHASE TYPE I PKS1-RELATED"/>
    <property type="match status" value="1"/>
</dbReference>
<keyword evidence="2" id="KW-0597">Phosphoprotein</keyword>
<keyword evidence="3" id="KW-0808">Transferase</keyword>
<dbReference type="SUPFAM" id="SSF47336">
    <property type="entry name" value="ACP-like"/>
    <property type="match status" value="1"/>
</dbReference>
<evidence type="ECO:0000313" key="7">
    <source>
        <dbReference type="Proteomes" id="UP001595923"/>
    </source>
</evidence>
<comment type="caution">
    <text evidence="6">The sequence shown here is derived from an EMBL/GenBank/DDBJ whole genome shotgun (WGS) entry which is preliminary data.</text>
</comment>
<dbReference type="InterPro" id="IPR001227">
    <property type="entry name" value="Ac_transferase_dom_sf"/>
</dbReference>
<dbReference type="InterPro" id="IPR020806">
    <property type="entry name" value="PKS_PP-bd"/>
</dbReference>
<feature type="domain" description="Carrier" evidence="5">
    <location>
        <begin position="403"/>
        <end position="478"/>
    </location>
</feature>
<feature type="non-terminal residue" evidence="6">
    <location>
        <position position="1"/>
    </location>
</feature>
<dbReference type="SMART" id="SM00823">
    <property type="entry name" value="PKS_PP"/>
    <property type="match status" value="1"/>
</dbReference>
<evidence type="ECO:0000256" key="2">
    <source>
        <dbReference type="ARBA" id="ARBA00022553"/>
    </source>
</evidence>
<dbReference type="Gene3D" id="3.40.366.10">
    <property type="entry name" value="Malonyl-Coenzyme A Acyl Carrier Protein, domain 2"/>
    <property type="match status" value="1"/>
</dbReference>
<dbReference type="Pfam" id="PF00698">
    <property type="entry name" value="Acyl_transf_1"/>
    <property type="match status" value="1"/>
</dbReference>
<evidence type="ECO:0000256" key="3">
    <source>
        <dbReference type="ARBA" id="ARBA00022679"/>
    </source>
</evidence>
<dbReference type="SUPFAM" id="SSF52151">
    <property type="entry name" value="FabD/lysophospholipase-like"/>
    <property type="match status" value="1"/>
</dbReference>
<dbReference type="Proteomes" id="UP001595923">
    <property type="component" value="Unassembled WGS sequence"/>
</dbReference>
<dbReference type="EMBL" id="JBHSFQ010000066">
    <property type="protein sequence ID" value="MFC4566070.1"/>
    <property type="molecule type" value="Genomic_DNA"/>
</dbReference>
<dbReference type="InterPro" id="IPR009081">
    <property type="entry name" value="PP-bd_ACP"/>
</dbReference>
<evidence type="ECO:0000313" key="6">
    <source>
        <dbReference type="EMBL" id="MFC4566070.1"/>
    </source>
</evidence>
<evidence type="ECO:0000259" key="5">
    <source>
        <dbReference type="PROSITE" id="PS50075"/>
    </source>
</evidence>
<dbReference type="InterPro" id="IPR050091">
    <property type="entry name" value="PKS_NRPS_Biosynth_Enz"/>
</dbReference>
<dbReference type="Gene3D" id="1.10.1200.10">
    <property type="entry name" value="ACP-like"/>
    <property type="match status" value="1"/>
</dbReference>
<protein>
    <submittedName>
        <fullName evidence="6">Acyltransferase domain-containing protein</fullName>
    </submittedName>
</protein>
<evidence type="ECO:0000256" key="4">
    <source>
        <dbReference type="ARBA" id="ARBA00023315"/>
    </source>
</evidence>
<dbReference type="PANTHER" id="PTHR43775">
    <property type="entry name" value="FATTY ACID SYNTHASE"/>
    <property type="match status" value="1"/>
</dbReference>
<reference evidence="7" key="1">
    <citation type="journal article" date="2019" name="Int. J. Syst. Evol. Microbiol.">
        <title>The Global Catalogue of Microorganisms (GCM) 10K type strain sequencing project: providing services to taxonomists for standard genome sequencing and annotation.</title>
        <authorList>
            <consortium name="The Broad Institute Genomics Platform"/>
            <consortium name="The Broad Institute Genome Sequencing Center for Infectious Disease"/>
            <person name="Wu L."/>
            <person name="Ma J."/>
        </authorList>
    </citation>
    <scope>NUCLEOTIDE SEQUENCE [LARGE SCALE GENOMIC DNA]</scope>
    <source>
        <strain evidence="7">XZYJ18</strain>
    </source>
</reference>
<name>A0ABV9E728_9ACTN</name>
<dbReference type="InterPro" id="IPR016035">
    <property type="entry name" value="Acyl_Trfase/lysoPLipase"/>
</dbReference>
<dbReference type="Pfam" id="PF00550">
    <property type="entry name" value="PP-binding"/>
    <property type="match status" value="1"/>
</dbReference>